<dbReference type="Gene3D" id="3.30.1490.20">
    <property type="entry name" value="ATP-grasp fold, A domain"/>
    <property type="match status" value="1"/>
</dbReference>
<comment type="cofactor">
    <cofactor evidence="2">
        <name>Mg(2+)</name>
        <dbReference type="ChEBI" id="CHEBI:18420"/>
    </cofactor>
</comment>
<evidence type="ECO:0000256" key="9">
    <source>
        <dbReference type="ARBA" id="ARBA00023211"/>
    </source>
</evidence>
<keyword evidence="6" id="KW-0547">Nucleotide-binding</keyword>
<evidence type="ECO:0000256" key="8">
    <source>
        <dbReference type="ARBA" id="ARBA00022842"/>
    </source>
</evidence>
<dbReference type="InterPro" id="IPR016185">
    <property type="entry name" value="PreATP-grasp_dom_sf"/>
</dbReference>
<comment type="cofactor">
    <cofactor evidence="1">
        <name>Mn(2+)</name>
        <dbReference type="ChEBI" id="CHEBI:29035"/>
    </cofactor>
</comment>
<dbReference type="SUPFAM" id="SSF56059">
    <property type="entry name" value="Glutathione synthetase ATP-binding domain-like"/>
    <property type="match status" value="1"/>
</dbReference>
<keyword evidence="3 11" id="KW-0436">Ligase</keyword>
<evidence type="ECO:0000256" key="5">
    <source>
        <dbReference type="ARBA" id="ARBA00022723"/>
    </source>
</evidence>
<dbReference type="Pfam" id="PF02955">
    <property type="entry name" value="GSH-S_ATP"/>
    <property type="match status" value="1"/>
</dbReference>
<evidence type="ECO:0000256" key="2">
    <source>
        <dbReference type="ARBA" id="ARBA00001946"/>
    </source>
</evidence>
<dbReference type="Pfam" id="PF02951">
    <property type="entry name" value="GSH-S_N"/>
    <property type="match status" value="1"/>
</dbReference>
<dbReference type="GO" id="GO:0046872">
    <property type="term" value="F:metal ion binding"/>
    <property type="evidence" value="ECO:0007669"/>
    <property type="project" value="UniProtKB-KW"/>
</dbReference>
<protein>
    <submittedName>
        <fullName evidence="11">Glutathione synthetase</fullName>
        <ecNumber evidence="11">6.3.2.3</ecNumber>
    </submittedName>
</protein>
<dbReference type="InterPro" id="IPR004218">
    <property type="entry name" value="GSHS_ATP-bd"/>
</dbReference>
<dbReference type="NCBIfam" id="TIGR01380">
    <property type="entry name" value="glut_syn"/>
    <property type="match status" value="1"/>
</dbReference>
<dbReference type="HAMAP" id="MF_00162">
    <property type="entry name" value="GSH_S"/>
    <property type="match status" value="1"/>
</dbReference>
<dbReference type="Gene3D" id="3.30.470.20">
    <property type="entry name" value="ATP-grasp fold, B domain"/>
    <property type="match status" value="1"/>
</dbReference>
<dbReference type="AlphaFoldDB" id="A0A160TYU3"/>
<dbReference type="GO" id="GO:0004363">
    <property type="term" value="F:glutathione synthase activity"/>
    <property type="evidence" value="ECO:0007669"/>
    <property type="project" value="UniProtKB-EC"/>
</dbReference>
<accession>A0A160TYU3</accession>
<dbReference type="GO" id="GO:0005524">
    <property type="term" value="F:ATP binding"/>
    <property type="evidence" value="ECO:0007669"/>
    <property type="project" value="UniProtKB-KW"/>
</dbReference>
<dbReference type="EC" id="6.3.2.3" evidence="11"/>
<keyword evidence="4" id="KW-0317">Glutathione biosynthesis</keyword>
<dbReference type="InterPro" id="IPR011761">
    <property type="entry name" value="ATP-grasp"/>
</dbReference>
<dbReference type="PANTHER" id="PTHR21621">
    <property type="entry name" value="RIBOSOMAL PROTEIN S6 MODIFICATION PROTEIN"/>
    <property type="match status" value="1"/>
</dbReference>
<evidence type="ECO:0000259" key="10">
    <source>
        <dbReference type="PROSITE" id="PS50975"/>
    </source>
</evidence>
<reference evidence="11" key="1">
    <citation type="submission" date="2015-10" db="EMBL/GenBank/DDBJ databases">
        <authorList>
            <person name="Gilbert D.G."/>
        </authorList>
    </citation>
    <scope>NUCLEOTIDE SEQUENCE</scope>
</reference>
<dbReference type="PROSITE" id="PS50975">
    <property type="entry name" value="ATP_GRASP"/>
    <property type="match status" value="1"/>
</dbReference>
<dbReference type="GO" id="GO:0005737">
    <property type="term" value="C:cytoplasm"/>
    <property type="evidence" value="ECO:0007669"/>
    <property type="project" value="TreeGrafter"/>
</dbReference>
<dbReference type="InterPro" id="IPR006284">
    <property type="entry name" value="Glut_synth_pro"/>
</dbReference>
<name>A0A160TYU3_9ZZZZ</name>
<keyword evidence="9" id="KW-0464">Manganese</keyword>
<keyword evidence="7" id="KW-0067">ATP-binding</keyword>
<dbReference type="Gene3D" id="3.40.50.20">
    <property type="match status" value="1"/>
</dbReference>
<keyword evidence="8" id="KW-0460">Magnesium</keyword>
<dbReference type="SUPFAM" id="SSF52440">
    <property type="entry name" value="PreATP-grasp domain"/>
    <property type="match status" value="1"/>
</dbReference>
<evidence type="ECO:0000256" key="4">
    <source>
        <dbReference type="ARBA" id="ARBA00022684"/>
    </source>
</evidence>
<feature type="domain" description="ATP-grasp" evidence="10">
    <location>
        <begin position="123"/>
        <end position="307"/>
    </location>
</feature>
<gene>
    <name evidence="11" type="ORF">MGWOODY_XGa1558</name>
</gene>
<organism evidence="11">
    <name type="scientific">hydrothermal vent metagenome</name>
    <dbReference type="NCBI Taxonomy" id="652676"/>
    <lineage>
        <taxon>unclassified sequences</taxon>
        <taxon>metagenomes</taxon>
        <taxon>ecological metagenomes</taxon>
    </lineage>
</organism>
<evidence type="ECO:0000256" key="1">
    <source>
        <dbReference type="ARBA" id="ARBA00001936"/>
    </source>
</evidence>
<dbReference type="EMBL" id="CZRL01000135">
    <property type="protein sequence ID" value="CUS55334.1"/>
    <property type="molecule type" value="Genomic_DNA"/>
</dbReference>
<proteinExistence type="inferred from homology"/>
<sequence length="307" mass="34114">MKHAFIMDPLDKVKAHKDTSYFLMLAACEQGHQVYYLDAGDLYVKDSSVMATAQRVNVQDDPQAPFEPESEESVLMADMDAVWIRTDPPVDRAYFYMTMLLDLLPASVKVINRPSTIRDWNEKLAALQYSQFTPATMVARHSTQIVDFVHQHGRTTLKPIDGHGGAGILFVNSEQPDLESQIRLATHGGSHWVIVQQYLDAAKEGDKRILLLNGEPLGAILRLHAEGVELNNLDQGGEALASELVDRDREICAGLKPDLVSRGVVFAGIDVIGGMLIEINITSPTGLQEMSRYDNRSYHKEIIASLE</sequence>
<dbReference type="InterPro" id="IPR004215">
    <property type="entry name" value="GSHS_N"/>
</dbReference>
<evidence type="ECO:0000313" key="11">
    <source>
        <dbReference type="EMBL" id="CUS55334.1"/>
    </source>
</evidence>
<dbReference type="InterPro" id="IPR013815">
    <property type="entry name" value="ATP_grasp_subdomain_1"/>
</dbReference>
<dbReference type="PANTHER" id="PTHR21621:SF4">
    <property type="entry name" value="GLUTATHIONE SYNTHETASE"/>
    <property type="match status" value="1"/>
</dbReference>
<evidence type="ECO:0000256" key="3">
    <source>
        <dbReference type="ARBA" id="ARBA00022598"/>
    </source>
</evidence>
<evidence type="ECO:0000256" key="6">
    <source>
        <dbReference type="ARBA" id="ARBA00022741"/>
    </source>
</evidence>
<evidence type="ECO:0000256" key="7">
    <source>
        <dbReference type="ARBA" id="ARBA00022840"/>
    </source>
</evidence>
<dbReference type="NCBIfam" id="NF003573">
    <property type="entry name" value="PRK05246.1"/>
    <property type="match status" value="1"/>
</dbReference>
<keyword evidence="5" id="KW-0479">Metal-binding</keyword>